<dbReference type="EMBL" id="CP163445">
    <property type="protein sequence ID" value="XDQ82410.1"/>
    <property type="molecule type" value="Genomic_DNA"/>
</dbReference>
<name>A0AB39TTC1_9ACTN</name>
<dbReference type="Pfam" id="PF13471">
    <property type="entry name" value="Transglut_core3"/>
    <property type="match status" value="1"/>
</dbReference>
<proteinExistence type="predicted"/>
<protein>
    <submittedName>
        <fullName evidence="2">Lasso peptide biosynthesis B2 protein</fullName>
    </submittedName>
</protein>
<feature type="domain" description="Microcin J25-processing protein McjB C-terminal" evidence="1">
    <location>
        <begin position="25"/>
        <end position="135"/>
    </location>
</feature>
<dbReference type="NCBIfam" id="NF033537">
    <property type="entry name" value="lasso_biosyn_B2"/>
    <property type="match status" value="1"/>
</dbReference>
<reference evidence="2" key="1">
    <citation type="submission" date="2024-07" db="EMBL/GenBank/DDBJ databases">
        <authorList>
            <person name="Yu S.T."/>
        </authorList>
    </citation>
    <scope>NUCLEOTIDE SEQUENCE</scope>
    <source>
        <strain evidence="2">Y1</strain>
    </source>
</reference>
<sequence length="144" mass="15406">MSNSVVPARAATRLTLGRKLAARTAVGVARLLARKPPARIRVLLTRLSKGARPATYAEAEAARNAVVTVSLRCAAFEGCLPRSLATILLCRARGTWPTWVVGVRARPPFGAHAWVEAEGRMVDEGVDPAYFRSLFTVGPAGDRA</sequence>
<dbReference type="RefSeq" id="WP_045710139.1">
    <property type="nucleotide sequence ID" value="NZ_CP163445.1"/>
</dbReference>
<evidence type="ECO:0000259" key="1">
    <source>
        <dbReference type="Pfam" id="PF13471"/>
    </source>
</evidence>
<gene>
    <name evidence="2" type="ORF">AB2U05_29950</name>
</gene>
<dbReference type="AlphaFoldDB" id="A0AB39TTC1"/>
<dbReference type="InterPro" id="IPR032708">
    <property type="entry name" value="McjB_C"/>
</dbReference>
<dbReference type="InterPro" id="IPR053521">
    <property type="entry name" value="McjB-like"/>
</dbReference>
<organism evidence="2">
    <name type="scientific">Streptomyces sp. Y1</name>
    <dbReference type="NCBI Taxonomy" id="3238634"/>
    <lineage>
        <taxon>Bacteria</taxon>
        <taxon>Bacillati</taxon>
        <taxon>Actinomycetota</taxon>
        <taxon>Actinomycetes</taxon>
        <taxon>Kitasatosporales</taxon>
        <taxon>Streptomycetaceae</taxon>
        <taxon>Streptomyces</taxon>
    </lineage>
</organism>
<accession>A0AB39TTC1</accession>
<evidence type="ECO:0000313" key="2">
    <source>
        <dbReference type="EMBL" id="XDQ82410.1"/>
    </source>
</evidence>